<feature type="region of interest" description="Disordered" evidence="1">
    <location>
        <begin position="14"/>
        <end position="66"/>
    </location>
</feature>
<accession>A0A453MFU8</accession>
<protein>
    <submittedName>
        <fullName evidence="2">Uncharacterized protein</fullName>
    </submittedName>
</protein>
<reference evidence="2" key="3">
    <citation type="journal article" date="2017" name="Nature">
        <title>Genome sequence of the progenitor of the wheat D genome Aegilops tauschii.</title>
        <authorList>
            <person name="Luo M.C."/>
            <person name="Gu Y.Q."/>
            <person name="Puiu D."/>
            <person name="Wang H."/>
            <person name="Twardziok S.O."/>
            <person name="Deal K.R."/>
            <person name="Huo N."/>
            <person name="Zhu T."/>
            <person name="Wang L."/>
            <person name="Wang Y."/>
            <person name="McGuire P.E."/>
            <person name="Liu S."/>
            <person name="Long H."/>
            <person name="Ramasamy R.K."/>
            <person name="Rodriguez J.C."/>
            <person name="Van S.L."/>
            <person name="Yuan L."/>
            <person name="Wang Z."/>
            <person name="Xia Z."/>
            <person name="Xiao L."/>
            <person name="Anderson O.D."/>
            <person name="Ouyang S."/>
            <person name="Liang Y."/>
            <person name="Zimin A.V."/>
            <person name="Pertea G."/>
            <person name="Qi P."/>
            <person name="Bennetzen J.L."/>
            <person name="Dai X."/>
            <person name="Dawson M.W."/>
            <person name="Muller H.G."/>
            <person name="Kugler K."/>
            <person name="Rivarola-Duarte L."/>
            <person name="Spannagl M."/>
            <person name="Mayer K.F.X."/>
            <person name="Lu F.H."/>
            <person name="Bevan M.W."/>
            <person name="Leroy P."/>
            <person name="Li P."/>
            <person name="You F.M."/>
            <person name="Sun Q."/>
            <person name="Liu Z."/>
            <person name="Lyons E."/>
            <person name="Wicker T."/>
            <person name="Salzberg S.L."/>
            <person name="Devos K.M."/>
            <person name="Dvorak J."/>
        </authorList>
    </citation>
    <scope>NUCLEOTIDE SEQUENCE [LARGE SCALE GENOMIC DNA]</scope>
    <source>
        <strain evidence="2">cv. AL8/78</strain>
    </source>
</reference>
<reference evidence="2" key="4">
    <citation type="submission" date="2019-03" db="UniProtKB">
        <authorList>
            <consortium name="EnsemblPlants"/>
        </authorList>
    </citation>
    <scope>IDENTIFICATION</scope>
</reference>
<dbReference type="EnsemblPlants" id="AET5Gv21167400.13">
    <property type="protein sequence ID" value="AET5Gv21167400.13"/>
    <property type="gene ID" value="AET5Gv21167400"/>
</dbReference>
<keyword evidence="3" id="KW-1185">Reference proteome</keyword>
<feature type="compositionally biased region" description="Polar residues" evidence="1">
    <location>
        <begin position="57"/>
        <end position="66"/>
    </location>
</feature>
<evidence type="ECO:0000313" key="2">
    <source>
        <dbReference type="EnsemblPlants" id="AET5Gv21167400.13"/>
    </source>
</evidence>
<reference evidence="3" key="1">
    <citation type="journal article" date="2014" name="Science">
        <title>Ancient hybridizations among the ancestral genomes of bread wheat.</title>
        <authorList>
            <consortium name="International Wheat Genome Sequencing Consortium,"/>
            <person name="Marcussen T."/>
            <person name="Sandve S.R."/>
            <person name="Heier L."/>
            <person name="Spannagl M."/>
            <person name="Pfeifer M."/>
            <person name="Jakobsen K.S."/>
            <person name="Wulff B.B."/>
            <person name="Steuernagel B."/>
            <person name="Mayer K.F."/>
            <person name="Olsen O.A."/>
        </authorList>
    </citation>
    <scope>NUCLEOTIDE SEQUENCE [LARGE SCALE GENOMIC DNA]</scope>
    <source>
        <strain evidence="3">cv. AL8/78</strain>
    </source>
</reference>
<organism evidence="2 3">
    <name type="scientific">Aegilops tauschii subsp. strangulata</name>
    <name type="common">Goatgrass</name>
    <dbReference type="NCBI Taxonomy" id="200361"/>
    <lineage>
        <taxon>Eukaryota</taxon>
        <taxon>Viridiplantae</taxon>
        <taxon>Streptophyta</taxon>
        <taxon>Embryophyta</taxon>
        <taxon>Tracheophyta</taxon>
        <taxon>Spermatophyta</taxon>
        <taxon>Magnoliopsida</taxon>
        <taxon>Liliopsida</taxon>
        <taxon>Poales</taxon>
        <taxon>Poaceae</taxon>
        <taxon>BOP clade</taxon>
        <taxon>Pooideae</taxon>
        <taxon>Triticodae</taxon>
        <taxon>Triticeae</taxon>
        <taxon>Triticinae</taxon>
        <taxon>Aegilops</taxon>
    </lineage>
</organism>
<proteinExistence type="predicted"/>
<dbReference type="Gramene" id="AET5Gv21167400.13">
    <property type="protein sequence ID" value="AET5Gv21167400.13"/>
    <property type="gene ID" value="AET5Gv21167400"/>
</dbReference>
<evidence type="ECO:0000256" key="1">
    <source>
        <dbReference type="SAM" id="MobiDB-lite"/>
    </source>
</evidence>
<sequence>LAPSLLHIFSFGLQQVPRPNPNPPNLNPLTHSLRRRPLASSPHAADHPPSPARRHLSPSSSCTPTA</sequence>
<dbReference type="Proteomes" id="UP000015105">
    <property type="component" value="Chromosome 5D"/>
</dbReference>
<dbReference type="AlphaFoldDB" id="A0A453MFU8"/>
<name>A0A453MFU8_AEGTS</name>
<reference evidence="2" key="5">
    <citation type="journal article" date="2021" name="G3 (Bethesda)">
        <title>Aegilops tauschii genome assembly Aet v5.0 features greater sequence contiguity and improved annotation.</title>
        <authorList>
            <person name="Wang L."/>
            <person name="Zhu T."/>
            <person name="Rodriguez J.C."/>
            <person name="Deal K.R."/>
            <person name="Dubcovsky J."/>
            <person name="McGuire P.E."/>
            <person name="Lux T."/>
            <person name="Spannagl M."/>
            <person name="Mayer K.F.X."/>
            <person name="Baldrich P."/>
            <person name="Meyers B.C."/>
            <person name="Huo N."/>
            <person name="Gu Y.Q."/>
            <person name="Zhou H."/>
            <person name="Devos K.M."/>
            <person name="Bennetzen J.L."/>
            <person name="Unver T."/>
            <person name="Budak H."/>
            <person name="Gulick P.J."/>
            <person name="Galiba G."/>
            <person name="Kalapos B."/>
            <person name="Nelson D.R."/>
            <person name="Li P."/>
            <person name="You F.M."/>
            <person name="Luo M.C."/>
            <person name="Dvorak J."/>
        </authorList>
    </citation>
    <scope>NUCLEOTIDE SEQUENCE [LARGE SCALE GENOMIC DNA]</scope>
    <source>
        <strain evidence="2">cv. AL8/78</strain>
    </source>
</reference>
<evidence type="ECO:0000313" key="3">
    <source>
        <dbReference type="Proteomes" id="UP000015105"/>
    </source>
</evidence>
<reference evidence="3" key="2">
    <citation type="journal article" date="2017" name="Nat. Plants">
        <title>The Aegilops tauschii genome reveals multiple impacts of transposons.</title>
        <authorList>
            <person name="Zhao G."/>
            <person name="Zou C."/>
            <person name="Li K."/>
            <person name="Wang K."/>
            <person name="Li T."/>
            <person name="Gao L."/>
            <person name="Zhang X."/>
            <person name="Wang H."/>
            <person name="Yang Z."/>
            <person name="Liu X."/>
            <person name="Jiang W."/>
            <person name="Mao L."/>
            <person name="Kong X."/>
            <person name="Jiao Y."/>
            <person name="Jia J."/>
        </authorList>
    </citation>
    <scope>NUCLEOTIDE SEQUENCE [LARGE SCALE GENOMIC DNA]</scope>
    <source>
        <strain evidence="3">cv. AL8/78</strain>
    </source>
</reference>